<feature type="transmembrane region" description="Helical" evidence="2">
    <location>
        <begin position="94"/>
        <end position="115"/>
    </location>
</feature>
<feature type="compositionally biased region" description="Polar residues" evidence="1">
    <location>
        <begin position="1"/>
        <end position="13"/>
    </location>
</feature>
<sequence>MDPSRTTRPTATGPTHIARPGGGPLGAAPLLLIGAVCGLAWAAGLRAVMAEIAGPASTFDWVGTFEGILLPGVVTGVLLGWAEHLRRTGGRRGWRWLALAPLAFIAATPAVLVSVFADGGIGGGAIAVPLFGMAGGYALSGRGRPWARVVAGAIALSPVPVWLILASLIGSGLAVGNPRGAWVAALFLSSLAVLSLACAIPHRPVIAVEE</sequence>
<keyword evidence="2" id="KW-0812">Transmembrane</keyword>
<dbReference type="EMBL" id="CP053564">
    <property type="protein sequence ID" value="QJY47915.1"/>
    <property type="molecule type" value="Genomic_DNA"/>
</dbReference>
<feature type="transmembrane region" description="Helical" evidence="2">
    <location>
        <begin position="121"/>
        <end position="139"/>
    </location>
</feature>
<evidence type="ECO:0000256" key="1">
    <source>
        <dbReference type="SAM" id="MobiDB-lite"/>
    </source>
</evidence>
<organism evidence="3 4">
    <name type="scientific">Pseudonocardia broussonetiae</name>
    <dbReference type="NCBI Taxonomy" id="2736640"/>
    <lineage>
        <taxon>Bacteria</taxon>
        <taxon>Bacillati</taxon>
        <taxon>Actinomycetota</taxon>
        <taxon>Actinomycetes</taxon>
        <taxon>Pseudonocardiales</taxon>
        <taxon>Pseudonocardiaceae</taxon>
        <taxon>Pseudonocardia</taxon>
    </lineage>
</organism>
<dbReference type="RefSeq" id="WP_172161057.1">
    <property type="nucleotide sequence ID" value="NZ_CP053564.1"/>
</dbReference>
<evidence type="ECO:0000256" key="2">
    <source>
        <dbReference type="SAM" id="Phobius"/>
    </source>
</evidence>
<protein>
    <submittedName>
        <fullName evidence="3">Uncharacterized protein</fullName>
    </submittedName>
</protein>
<dbReference type="Proteomes" id="UP000505377">
    <property type="component" value="Chromosome"/>
</dbReference>
<dbReference type="KEGG" id="pbro:HOP40_20670"/>
<keyword evidence="2" id="KW-0472">Membrane</keyword>
<evidence type="ECO:0000313" key="4">
    <source>
        <dbReference type="Proteomes" id="UP000505377"/>
    </source>
</evidence>
<feature type="transmembrane region" description="Helical" evidence="2">
    <location>
        <begin position="146"/>
        <end position="169"/>
    </location>
</feature>
<feature type="transmembrane region" description="Helical" evidence="2">
    <location>
        <begin position="27"/>
        <end position="49"/>
    </location>
</feature>
<feature type="transmembrane region" description="Helical" evidence="2">
    <location>
        <begin position="61"/>
        <end position="82"/>
    </location>
</feature>
<feature type="region of interest" description="Disordered" evidence="1">
    <location>
        <begin position="1"/>
        <end position="20"/>
    </location>
</feature>
<keyword evidence="2" id="KW-1133">Transmembrane helix</keyword>
<evidence type="ECO:0000313" key="3">
    <source>
        <dbReference type="EMBL" id="QJY47915.1"/>
    </source>
</evidence>
<feature type="transmembrane region" description="Helical" evidence="2">
    <location>
        <begin position="181"/>
        <end position="200"/>
    </location>
</feature>
<reference evidence="3 4" key="1">
    <citation type="submission" date="2020-05" db="EMBL/GenBank/DDBJ databases">
        <authorList>
            <person name="Mo P."/>
        </authorList>
    </citation>
    <scope>NUCLEOTIDE SEQUENCE [LARGE SCALE GENOMIC DNA]</scope>
    <source>
        <strain evidence="3 4">Gen01</strain>
    </source>
</reference>
<name>A0A6M6JKX7_9PSEU</name>
<accession>A0A6M6JKX7</accession>
<proteinExistence type="predicted"/>
<keyword evidence="4" id="KW-1185">Reference proteome</keyword>
<gene>
    <name evidence="3" type="ORF">HOP40_20670</name>
</gene>
<dbReference type="AlphaFoldDB" id="A0A6M6JKX7"/>